<dbReference type="SUPFAM" id="SSF160527">
    <property type="entry name" value="V-type ATPase subunit E-like"/>
    <property type="match status" value="1"/>
</dbReference>
<evidence type="ECO:0000256" key="2">
    <source>
        <dbReference type="ARBA" id="ARBA00022448"/>
    </source>
</evidence>
<proteinExistence type="inferred from homology"/>
<dbReference type="GO" id="GO:0046961">
    <property type="term" value="F:proton-transporting ATPase activity, rotational mechanism"/>
    <property type="evidence" value="ECO:0007669"/>
    <property type="project" value="InterPro"/>
</dbReference>
<dbReference type="Gene3D" id="6.10.250.1620">
    <property type="match status" value="1"/>
</dbReference>
<keyword evidence="5" id="KW-1185">Reference proteome</keyword>
<dbReference type="AlphaFoldDB" id="A0AAD1XX37"/>
<comment type="similarity">
    <text evidence="1">Belongs to the V-ATPase E subunit family.</text>
</comment>
<name>A0AAD1XX37_EUPCR</name>
<dbReference type="InterPro" id="IPR038495">
    <property type="entry name" value="ATPase_E_C"/>
</dbReference>
<evidence type="ECO:0000256" key="1">
    <source>
        <dbReference type="ARBA" id="ARBA00005901"/>
    </source>
</evidence>
<accession>A0AAD1XX37</accession>
<evidence type="ECO:0008006" key="6">
    <source>
        <dbReference type="Google" id="ProtNLM"/>
    </source>
</evidence>
<dbReference type="Pfam" id="PF01991">
    <property type="entry name" value="vATP-synt_E"/>
    <property type="match status" value="1"/>
</dbReference>
<dbReference type="EMBL" id="CAMPGE010021675">
    <property type="protein sequence ID" value="CAI2379810.1"/>
    <property type="molecule type" value="Genomic_DNA"/>
</dbReference>
<dbReference type="Proteomes" id="UP001295684">
    <property type="component" value="Unassembled WGS sequence"/>
</dbReference>
<evidence type="ECO:0000256" key="3">
    <source>
        <dbReference type="ARBA" id="ARBA00023065"/>
    </source>
</evidence>
<keyword evidence="2" id="KW-0813">Transport</keyword>
<dbReference type="PANTHER" id="PTHR45715">
    <property type="entry name" value="ATPASE H+-TRANSPORTING V1 SUBUNIT E1A-RELATED"/>
    <property type="match status" value="1"/>
</dbReference>
<organism evidence="4 5">
    <name type="scientific">Euplotes crassus</name>
    <dbReference type="NCBI Taxonomy" id="5936"/>
    <lineage>
        <taxon>Eukaryota</taxon>
        <taxon>Sar</taxon>
        <taxon>Alveolata</taxon>
        <taxon>Ciliophora</taxon>
        <taxon>Intramacronucleata</taxon>
        <taxon>Spirotrichea</taxon>
        <taxon>Hypotrichia</taxon>
        <taxon>Euplotida</taxon>
        <taxon>Euplotidae</taxon>
        <taxon>Moneuplotes</taxon>
    </lineage>
</organism>
<gene>
    <name evidence="4" type="ORF">ECRASSUSDP1_LOCUS21227</name>
</gene>
<comment type="caution">
    <text evidence="4">The sequence shown here is derived from an EMBL/GenBank/DDBJ whole genome shotgun (WGS) entry which is preliminary data.</text>
</comment>
<protein>
    <recommendedName>
        <fullName evidence="6">V-type proton ATPase subunit E</fullName>
    </recommendedName>
</protein>
<sequence length="231" mass="26778">MAGYGELATDSFELKRFMIQEAHEKAFEIKVMSQRLFEKEKANIIREGKKRVDENLDKERTKLQTELNINRSSKVNKYKMKKMNVRDALMKELVKDTTANFSENFADPESDEYREILKNSILQGLIKLLEPKVLIKCREKDVEVVQGLIEEVQTEFQELMQQETQSEDYTVELEIIEGSYIKEESSAGQCGGVVLCSADKLIVCSNTLDERLSLCYEEFLPVIRRKLFPNT</sequence>
<evidence type="ECO:0000313" key="4">
    <source>
        <dbReference type="EMBL" id="CAI2379810.1"/>
    </source>
</evidence>
<dbReference type="Gene3D" id="3.30.2320.30">
    <property type="entry name" value="ATP synthase, E subunit, C-terminal"/>
    <property type="match status" value="1"/>
</dbReference>
<dbReference type="InterPro" id="IPR002842">
    <property type="entry name" value="ATPase_V1_Esu"/>
</dbReference>
<keyword evidence="3" id="KW-0406">Ion transport</keyword>
<evidence type="ECO:0000313" key="5">
    <source>
        <dbReference type="Proteomes" id="UP001295684"/>
    </source>
</evidence>
<reference evidence="4" key="1">
    <citation type="submission" date="2023-07" db="EMBL/GenBank/DDBJ databases">
        <authorList>
            <consortium name="AG Swart"/>
            <person name="Singh M."/>
            <person name="Singh A."/>
            <person name="Seah K."/>
            <person name="Emmerich C."/>
        </authorList>
    </citation>
    <scope>NUCLEOTIDE SEQUENCE</scope>
    <source>
        <strain evidence="4">DP1</strain>
    </source>
</reference>
<dbReference type="GO" id="GO:0033178">
    <property type="term" value="C:proton-transporting two-sector ATPase complex, catalytic domain"/>
    <property type="evidence" value="ECO:0007669"/>
    <property type="project" value="InterPro"/>
</dbReference>